<evidence type="ECO:0000313" key="2">
    <source>
        <dbReference type="Proteomes" id="UP000008694"/>
    </source>
</evidence>
<protein>
    <submittedName>
        <fullName evidence="1">Predicted protein</fullName>
    </submittedName>
</protein>
<organism evidence="2">
    <name type="scientific">Arabidopsis lyrata subsp. lyrata</name>
    <name type="common">Lyre-leaved rock-cress</name>
    <dbReference type="NCBI Taxonomy" id="81972"/>
    <lineage>
        <taxon>Eukaryota</taxon>
        <taxon>Viridiplantae</taxon>
        <taxon>Streptophyta</taxon>
        <taxon>Embryophyta</taxon>
        <taxon>Tracheophyta</taxon>
        <taxon>Spermatophyta</taxon>
        <taxon>Magnoliopsida</taxon>
        <taxon>eudicotyledons</taxon>
        <taxon>Gunneridae</taxon>
        <taxon>Pentapetalae</taxon>
        <taxon>rosids</taxon>
        <taxon>malvids</taxon>
        <taxon>Brassicales</taxon>
        <taxon>Brassicaceae</taxon>
        <taxon>Camelineae</taxon>
        <taxon>Arabidopsis</taxon>
    </lineage>
</organism>
<evidence type="ECO:0000313" key="1">
    <source>
        <dbReference type="EMBL" id="EFH55209.1"/>
    </source>
</evidence>
<proteinExistence type="predicted"/>
<gene>
    <name evidence="1" type="ORF">ARALYDRAFT_901365</name>
</gene>
<accession>D7LCV6</accession>
<dbReference type="Gramene" id="scaffold_400866.1">
    <property type="protein sequence ID" value="scaffold_400866.1"/>
    <property type="gene ID" value="scaffold_400866.1"/>
</dbReference>
<sequence>MSRSGLEITNPRILLPSGVGILLPPNSRMLLPLIAWPISLILVVIPLPRVAQGPIPIITMSAPLPGRDELWSMATTPLNSLMSIDLDTSLVALDTSQGEKIISPTKKLCVILEIV</sequence>
<name>D7LCV6_ARALL</name>
<dbReference type="HOGENOM" id="CLU_2112211_0_0_1"/>
<dbReference type="Proteomes" id="UP000008694">
    <property type="component" value="Unassembled WGS sequence"/>
</dbReference>
<dbReference type="EMBL" id="GL348716">
    <property type="protein sequence ID" value="EFH55209.1"/>
    <property type="molecule type" value="Genomic_DNA"/>
</dbReference>
<keyword evidence="2" id="KW-1185">Reference proteome</keyword>
<reference evidence="2" key="1">
    <citation type="journal article" date="2011" name="Nat. Genet.">
        <title>The Arabidopsis lyrata genome sequence and the basis of rapid genome size change.</title>
        <authorList>
            <person name="Hu T.T."/>
            <person name="Pattyn P."/>
            <person name="Bakker E.G."/>
            <person name="Cao J."/>
            <person name="Cheng J.-F."/>
            <person name="Clark R.M."/>
            <person name="Fahlgren N."/>
            <person name="Fawcett J.A."/>
            <person name="Grimwood J."/>
            <person name="Gundlach H."/>
            <person name="Haberer G."/>
            <person name="Hollister J.D."/>
            <person name="Ossowski S."/>
            <person name="Ottilar R.P."/>
            <person name="Salamov A.A."/>
            <person name="Schneeberger K."/>
            <person name="Spannagl M."/>
            <person name="Wang X."/>
            <person name="Yang L."/>
            <person name="Nasrallah M.E."/>
            <person name="Bergelson J."/>
            <person name="Carrington J.C."/>
            <person name="Gaut B.S."/>
            <person name="Schmutz J."/>
            <person name="Mayer K.F.X."/>
            <person name="Van de Peer Y."/>
            <person name="Grigoriev I.V."/>
            <person name="Nordborg M."/>
            <person name="Weigel D."/>
            <person name="Guo Y.-L."/>
        </authorList>
    </citation>
    <scope>NUCLEOTIDE SEQUENCE [LARGE SCALE GENOMIC DNA]</scope>
    <source>
        <strain evidence="2">cv. MN47</strain>
    </source>
</reference>
<dbReference type="AlphaFoldDB" id="D7LCV6"/>